<dbReference type="InterPro" id="IPR038973">
    <property type="entry name" value="MutL/Mlh/Pms-like"/>
</dbReference>
<dbReference type="CDD" id="cd03484">
    <property type="entry name" value="MutL_Trans_hPMS_2_like"/>
    <property type="match status" value="1"/>
</dbReference>
<accession>A0A061H775</accession>
<proteinExistence type="inferred from homology"/>
<dbReference type="CDD" id="cd16926">
    <property type="entry name" value="HATPase_MutL-MLH-PMS-like"/>
    <property type="match status" value="1"/>
</dbReference>
<name>A0A061H775_9BASI</name>
<dbReference type="InterPro" id="IPR014790">
    <property type="entry name" value="MutL_C"/>
</dbReference>
<evidence type="ECO:0000256" key="1">
    <source>
        <dbReference type="ARBA" id="ARBA00006082"/>
    </source>
</evidence>
<comment type="similarity">
    <text evidence="1">Belongs to the DNA mismatch repair MutL/HexB family.</text>
</comment>
<dbReference type="Gene3D" id="3.30.565.10">
    <property type="entry name" value="Histidine kinase-like ATPase, C-terminal domain"/>
    <property type="match status" value="1"/>
</dbReference>
<evidence type="ECO:0000313" key="7">
    <source>
        <dbReference type="EMBL" id="EPQ28458.1"/>
    </source>
</evidence>
<feature type="compositionally biased region" description="Acidic residues" evidence="4">
    <location>
        <begin position="664"/>
        <end position="678"/>
    </location>
</feature>
<dbReference type="HOGENOM" id="CLU_004131_0_0_1"/>
<evidence type="ECO:0000259" key="6">
    <source>
        <dbReference type="SMART" id="SM01340"/>
    </source>
</evidence>
<dbReference type="PROSITE" id="PS00058">
    <property type="entry name" value="DNA_MISMATCH_REPAIR_1"/>
    <property type="match status" value="1"/>
</dbReference>
<dbReference type="GO" id="GO:0140664">
    <property type="term" value="F:ATP-dependent DNA damage sensor activity"/>
    <property type="evidence" value="ECO:0007669"/>
    <property type="project" value="InterPro"/>
</dbReference>
<dbReference type="GO" id="GO:0032389">
    <property type="term" value="C:MutLalpha complex"/>
    <property type="evidence" value="ECO:0007669"/>
    <property type="project" value="TreeGrafter"/>
</dbReference>
<dbReference type="eggNOG" id="KOG1978">
    <property type="taxonomic scope" value="Eukaryota"/>
</dbReference>
<dbReference type="PANTHER" id="PTHR10073">
    <property type="entry name" value="DNA MISMATCH REPAIR PROTEIN MLH, PMS, MUTL"/>
    <property type="match status" value="1"/>
</dbReference>
<dbReference type="GO" id="GO:0016887">
    <property type="term" value="F:ATP hydrolysis activity"/>
    <property type="evidence" value="ECO:0007669"/>
    <property type="project" value="InterPro"/>
</dbReference>
<feature type="region of interest" description="Disordered" evidence="4">
    <location>
        <begin position="446"/>
        <end position="621"/>
    </location>
</feature>
<dbReference type="GO" id="GO:0030983">
    <property type="term" value="F:mismatched DNA binding"/>
    <property type="evidence" value="ECO:0007669"/>
    <property type="project" value="InterPro"/>
</dbReference>
<dbReference type="OrthoDB" id="10263226at2759"/>
<dbReference type="InterPro" id="IPR042120">
    <property type="entry name" value="MutL_C_dimsub"/>
</dbReference>
<dbReference type="InterPro" id="IPR002099">
    <property type="entry name" value="MutL/Mlh/PMS"/>
</dbReference>
<feature type="compositionally biased region" description="Low complexity" evidence="4">
    <location>
        <begin position="598"/>
        <end position="614"/>
    </location>
</feature>
<feature type="region of interest" description="Disordered" evidence="4">
    <location>
        <begin position="1"/>
        <end position="28"/>
    </location>
</feature>
<feature type="region of interest" description="Disordered" evidence="4">
    <location>
        <begin position="652"/>
        <end position="706"/>
    </location>
</feature>
<dbReference type="SUPFAM" id="SSF54211">
    <property type="entry name" value="Ribosomal protein S5 domain 2-like"/>
    <property type="match status" value="1"/>
</dbReference>
<feature type="domain" description="MutL C-terminal dimerisation" evidence="5">
    <location>
        <begin position="840"/>
        <end position="1009"/>
    </location>
</feature>
<dbReference type="InterPro" id="IPR037198">
    <property type="entry name" value="MutL_C_sf"/>
</dbReference>
<reference evidence="7 8" key="1">
    <citation type="journal article" date="2013" name="Plant Cell">
        <title>The transition from a phytopathogenic smut ancestor to an anamorphic biocontrol agent deciphered by comparative whole-genome analysis.</title>
        <authorList>
            <person name="Lefebvre F."/>
            <person name="Joly D.L."/>
            <person name="Labbe C."/>
            <person name="Teichmann B."/>
            <person name="Linning R."/>
            <person name="Belzile F."/>
            <person name="Bakkeren G."/>
            <person name="Belanger R.R."/>
        </authorList>
    </citation>
    <scope>NUCLEOTIDE SEQUENCE [LARGE SCALE GENOMIC DNA]</scope>
    <source>
        <strain evidence="7 8">PF-1</strain>
    </source>
</reference>
<dbReference type="Pfam" id="PF01119">
    <property type="entry name" value="DNA_mis_repair"/>
    <property type="match status" value="1"/>
</dbReference>
<dbReference type="SUPFAM" id="SSF118116">
    <property type="entry name" value="DNA mismatch repair protein MutL"/>
    <property type="match status" value="1"/>
</dbReference>
<dbReference type="SMART" id="SM01340">
    <property type="entry name" value="DNA_mis_repair"/>
    <property type="match status" value="1"/>
</dbReference>
<evidence type="ECO:0000259" key="5">
    <source>
        <dbReference type="SMART" id="SM00853"/>
    </source>
</evidence>
<dbReference type="InterPro" id="IPR020568">
    <property type="entry name" value="Ribosomal_Su5_D2-typ_SF"/>
</dbReference>
<dbReference type="SMART" id="SM00853">
    <property type="entry name" value="MutL_C"/>
    <property type="match status" value="1"/>
</dbReference>
<dbReference type="PANTHER" id="PTHR10073:SF52">
    <property type="entry name" value="MISMATCH REPAIR ENDONUCLEASE PMS2"/>
    <property type="match status" value="1"/>
</dbReference>
<dbReference type="Proteomes" id="UP000053664">
    <property type="component" value="Unassembled WGS sequence"/>
</dbReference>
<evidence type="ECO:0000256" key="2">
    <source>
        <dbReference type="ARBA" id="ARBA00022763"/>
    </source>
</evidence>
<feature type="domain" description="DNA mismatch repair protein S5" evidence="6">
    <location>
        <begin position="249"/>
        <end position="418"/>
    </location>
</feature>
<feature type="compositionally biased region" description="Polar residues" evidence="4">
    <location>
        <begin position="448"/>
        <end position="459"/>
    </location>
</feature>
<dbReference type="FunFam" id="3.30.1370.100:FF:000001">
    <property type="entry name" value="Mismatch repair endonuclease pms1, putative"/>
    <property type="match status" value="1"/>
</dbReference>
<dbReference type="InterPro" id="IPR036890">
    <property type="entry name" value="HATPase_C_sf"/>
</dbReference>
<dbReference type="GeneID" id="19317869"/>
<evidence type="ECO:0000313" key="8">
    <source>
        <dbReference type="Proteomes" id="UP000053664"/>
    </source>
</evidence>
<dbReference type="Gene3D" id="3.30.1540.20">
    <property type="entry name" value="MutL, C-terminal domain, dimerisation subdomain"/>
    <property type="match status" value="1"/>
</dbReference>
<dbReference type="FunFam" id="3.30.565.10:FF:000014">
    <property type="entry name" value="Mismatch repair endonuclease pms1, putative"/>
    <property type="match status" value="1"/>
</dbReference>
<dbReference type="RefSeq" id="XP_007879476.1">
    <property type="nucleotide sequence ID" value="XM_007881285.1"/>
</dbReference>
<feature type="compositionally biased region" description="Basic and acidic residues" evidence="4">
    <location>
        <begin position="549"/>
        <end position="574"/>
    </location>
</feature>
<dbReference type="KEGG" id="pfp:PFL1_03761"/>
<sequence length="1069" mass="116419">MANTPPASPLGHVAHHHHHHEQQQQHDTGAAIRPIAKADVHRITSGQVVLDLQTAVKELVENALDAGATNIEVRFRDYGADAIEVIDNGSGIDPSNYDGIALKHHTSKLASFSDLAMVQTFGFRGEALSSLCALSQVVIHTATSDDAPVGTIIELDHAGCVSSREKKAARQRGTTVTVTGLFKSLPVRRKEFEKNLKREFAKAQSLLQAYALISRGVRWTSSNQPKAGRRTPQFSVNSSASDSFLVSNVSSLFGARVGPTLMPLDLTLSFAPIRSRRDGAGASLPVALAENQNGDEDRPETDASQAGAEGADDVDDAETTVKVVGVISKPTHGNGRTSSDRQFFYINGRPWEAGRISRAFNEVYRSYNASQLPFVIADFRLPTDSYDVNVSPDKRTIFLHEEARLIEKVRDRLDELFAPTRGVFKVGDASQSSRALATQTKLAVFAPSASTHRQPSPRSTICDGLTPEADGSDATSSLLASEQRAEESQTEIERRPPSPMGAADDSGLVDQDLHDEHDEEGETSCDGVQVHDQDDSETDVAGPSGRQQCRRDPLPSSPRRDDGPAYPKRLHEPTMDTTRASWSPVKRLRLSPPPEPSSPSLDDLLGSSSQSSPSAGKHKRARVDLIRSLTSYALPGSQIAEMLRTRQEDAAELDDLDLQRLEYAEEAGGDEDRGEDELSSMIGDDVERQMSQGLEPTGAVAEADRDDQLVDDGTAGLAASDTEERIRNLAALDATQGSSEDEHALEDERLVASAASDADEDREPTIAFDLGKIRKRIERRSTLLGGEPDHRPVENAPRDVDLSDEAVGLLDAGVDNVDAVSAEASLNRVIHKSDFASMEVIGQFNLGFIIARRRLPQPMGDAAVSESTPTAAGMDDLFIVDQHASDEKFNFETLQLETRVQSQRLILPRPLELSASDELVASEHIETLKRNGFEIEVEENGLPGRRVRLVAQPVSKGTVFGVKDLEELLYLLRDITPGSSATLSVRCTKARAMFASRACRKSVMIGTALQKRQMKRILEHMGEIEQPWNCPHGRPTMRHLACLQAIDSAPSPASARHASKRVDWGKVFE</sequence>
<dbReference type="GO" id="GO:0005524">
    <property type="term" value="F:ATP binding"/>
    <property type="evidence" value="ECO:0007669"/>
    <property type="project" value="InterPro"/>
</dbReference>
<feature type="region of interest" description="Disordered" evidence="4">
    <location>
        <begin position="290"/>
        <end position="315"/>
    </location>
</feature>
<dbReference type="Gene3D" id="3.30.230.10">
    <property type="match status" value="1"/>
</dbReference>
<dbReference type="InterPro" id="IPR014762">
    <property type="entry name" value="DNA_mismatch_repair_CS"/>
</dbReference>
<organism evidence="7 8">
    <name type="scientific">Pseudozyma flocculosa PF-1</name>
    <dbReference type="NCBI Taxonomy" id="1277687"/>
    <lineage>
        <taxon>Eukaryota</taxon>
        <taxon>Fungi</taxon>
        <taxon>Dikarya</taxon>
        <taxon>Basidiomycota</taxon>
        <taxon>Ustilaginomycotina</taxon>
        <taxon>Ustilaginomycetes</taxon>
        <taxon>Ustilaginales</taxon>
        <taxon>Ustilaginaceae</taxon>
        <taxon>Pseudozyma</taxon>
    </lineage>
</organism>
<keyword evidence="2" id="KW-0227">DNA damage</keyword>
<dbReference type="GO" id="GO:0000710">
    <property type="term" value="P:meiotic mismatch repair"/>
    <property type="evidence" value="ECO:0007669"/>
    <property type="project" value="UniProtKB-ARBA"/>
</dbReference>
<evidence type="ECO:0000256" key="4">
    <source>
        <dbReference type="SAM" id="MobiDB-lite"/>
    </source>
</evidence>
<feature type="compositionally biased region" description="Basic and acidic residues" evidence="4">
    <location>
        <begin position="483"/>
        <end position="496"/>
    </location>
</feature>
<dbReference type="SUPFAM" id="SSF55874">
    <property type="entry name" value="ATPase domain of HSP90 chaperone/DNA topoisomerase II/histidine kinase"/>
    <property type="match status" value="1"/>
</dbReference>
<dbReference type="AlphaFoldDB" id="A0A061H775"/>
<dbReference type="Pfam" id="PF13589">
    <property type="entry name" value="HATPase_c_3"/>
    <property type="match status" value="1"/>
</dbReference>
<dbReference type="Pfam" id="PF08676">
    <property type="entry name" value="MutL_C"/>
    <property type="match status" value="1"/>
</dbReference>
<evidence type="ECO:0000256" key="3">
    <source>
        <dbReference type="ARBA" id="ARBA00070941"/>
    </source>
</evidence>
<dbReference type="InterPro" id="IPR014721">
    <property type="entry name" value="Ribsml_uS5_D2-typ_fold_subgr"/>
</dbReference>
<dbReference type="InterPro" id="IPR013507">
    <property type="entry name" value="DNA_mismatch_S5_2-like"/>
</dbReference>
<gene>
    <name evidence="7" type="ORF">PFL1_03761</name>
</gene>
<protein>
    <recommendedName>
        <fullName evidence="3">DNA mismatch repair protein PMS1</fullName>
    </recommendedName>
</protein>
<dbReference type="InterPro" id="IPR042121">
    <property type="entry name" value="MutL_C_regsub"/>
</dbReference>
<dbReference type="EMBL" id="KE361634">
    <property type="protein sequence ID" value="EPQ28458.1"/>
    <property type="molecule type" value="Genomic_DNA"/>
</dbReference>
<dbReference type="Gene3D" id="3.30.1370.100">
    <property type="entry name" value="MutL, C-terminal domain, regulatory subdomain"/>
    <property type="match status" value="1"/>
</dbReference>
<dbReference type="NCBIfam" id="TIGR00585">
    <property type="entry name" value="mutl"/>
    <property type="match status" value="1"/>
</dbReference>